<feature type="signal peptide" evidence="1">
    <location>
        <begin position="1"/>
        <end position="17"/>
    </location>
</feature>
<evidence type="ECO:0000313" key="3">
    <source>
        <dbReference type="Proteomes" id="UP001303160"/>
    </source>
</evidence>
<reference evidence="2" key="2">
    <citation type="submission" date="2023-05" db="EMBL/GenBank/DDBJ databases">
        <authorList>
            <consortium name="Lawrence Berkeley National Laboratory"/>
            <person name="Steindorff A."/>
            <person name="Hensen N."/>
            <person name="Bonometti L."/>
            <person name="Westerberg I."/>
            <person name="Brannstrom I.O."/>
            <person name="Guillou S."/>
            <person name="Cros-Aarteil S."/>
            <person name="Calhoun S."/>
            <person name="Haridas S."/>
            <person name="Kuo A."/>
            <person name="Mondo S."/>
            <person name="Pangilinan J."/>
            <person name="Riley R."/>
            <person name="Labutti K."/>
            <person name="Andreopoulos B."/>
            <person name="Lipzen A."/>
            <person name="Chen C."/>
            <person name="Yanf M."/>
            <person name="Daum C."/>
            <person name="Ng V."/>
            <person name="Clum A."/>
            <person name="Ohm R."/>
            <person name="Martin F."/>
            <person name="Silar P."/>
            <person name="Natvig D."/>
            <person name="Lalanne C."/>
            <person name="Gautier V."/>
            <person name="Ament-Velasquez S.L."/>
            <person name="Kruys A."/>
            <person name="Hutchinson M.I."/>
            <person name="Powell A.J."/>
            <person name="Barry K."/>
            <person name="Miller A.N."/>
            <person name="Grigoriev I.V."/>
            <person name="Debuchy R."/>
            <person name="Gladieux P."/>
            <person name="Thoren M.H."/>
            <person name="Johannesson H."/>
        </authorList>
    </citation>
    <scope>NUCLEOTIDE SEQUENCE</scope>
    <source>
        <strain evidence="2">CBS 315.58</strain>
    </source>
</reference>
<proteinExistence type="predicted"/>
<protein>
    <submittedName>
        <fullName evidence="2">Uncharacterized protein</fullName>
    </submittedName>
</protein>
<dbReference type="AlphaFoldDB" id="A0AAN6XM46"/>
<comment type="caution">
    <text evidence="2">The sequence shown here is derived from an EMBL/GenBank/DDBJ whole genome shotgun (WGS) entry which is preliminary data.</text>
</comment>
<keyword evidence="1" id="KW-0732">Signal</keyword>
<evidence type="ECO:0000313" key="2">
    <source>
        <dbReference type="EMBL" id="KAK4203164.1"/>
    </source>
</evidence>
<organism evidence="2 3">
    <name type="scientific">Triangularia verruculosa</name>
    <dbReference type="NCBI Taxonomy" id="2587418"/>
    <lineage>
        <taxon>Eukaryota</taxon>
        <taxon>Fungi</taxon>
        <taxon>Dikarya</taxon>
        <taxon>Ascomycota</taxon>
        <taxon>Pezizomycotina</taxon>
        <taxon>Sordariomycetes</taxon>
        <taxon>Sordariomycetidae</taxon>
        <taxon>Sordariales</taxon>
        <taxon>Podosporaceae</taxon>
        <taxon>Triangularia</taxon>
    </lineage>
</organism>
<gene>
    <name evidence="2" type="ORF">QBC40DRAFT_251386</name>
</gene>
<dbReference type="Proteomes" id="UP001303160">
    <property type="component" value="Unassembled WGS sequence"/>
</dbReference>
<feature type="chain" id="PRO_5043037313" evidence="1">
    <location>
        <begin position="18"/>
        <end position="193"/>
    </location>
</feature>
<reference evidence="2" key="1">
    <citation type="journal article" date="2023" name="Mol. Phylogenet. Evol.">
        <title>Genome-scale phylogeny and comparative genomics of the fungal order Sordariales.</title>
        <authorList>
            <person name="Hensen N."/>
            <person name="Bonometti L."/>
            <person name="Westerberg I."/>
            <person name="Brannstrom I.O."/>
            <person name="Guillou S."/>
            <person name="Cros-Aarteil S."/>
            <person name="Calhoun S."/>
            <person name="Haridas S."/>
            <person name="Kuo A."/>
            <person name="Mondo S."/>
            <person name="Pangilinan J."/>
            <person name="Riley R."/>
            <person name="LaButti K."/>
            <person name="Andreopoulos B."/>
            <person name="Lipzen A."/>
            <person name="Chen C."/>
            <person name="Yan M."/>
            <person name="Daum C."/>
            <person name="Ng V."/>
            <person name="Clum A."/>
            <person name="Steindorff A."/>
            <person name="Ohm R.A."/>
            <person name="Martin F."/>
            <person name="Silar P."/>
            <person name="Natvig D.O."/>
            <person name="Lalanne C."/>
            <person name="Gautier V."/>
            <person name="Ament-Velasquez S.L."/>
            <person name="Kruys A."/>
            <person name="Hutchinson M.I."/>
            <person name="Powell A.J."/>
            <person name="Barry K."/>
            <person name="Miller A.N."/>
            <person name="Grigoriev I.V."/>
            <person name="Debuchy R."/>
            <person name="Gladieux P."/>
            <person name="Hiltunen Thoren M."/>
            <person name="Johannesson H."/>
        </authorList>
    </citation>
    <scope>NUCLEOTIDE SEQUENCE</scope>
    <source>
        <strain evidence="2">CBS 315.58</strain>
    </source>
</reference>
<sequence length="193" mass="21128">MKSIAIIAFTLLPIVLSLPISNTTTSPSEFNAPCNFDIGDCASPLTCIPLSPTCTRWASLKNSWRDGCSGTCQFIDITAQKVYTKCGGWGLIDNCNERVEYCTADPRNDDCGPSCDGMGICQPNGDYCGGKEKAECREGLACFISRGHLQGDGEHPYGVCLPLRFGSDTYEKTRLEESWTEEWDGWQGDRLGL</sequence>
<dbReference type="EMBL" id="MU863891">
    <property type="protein sequence ID" value="KAK4203164.1"/>
    <property type="molecule type" value="Genomic_DNA"/>
</dbReference>
<keyword evidence="3" id="KW-1185">Reference proteome</keyword>
<evidence type="ECO:0000256" key="1">
    <source>
        <dbReference type="SAM" id="SignalP"/>
    </source>
</evidence>
<accession>A0AAN6XM46</accession>
<name>A0AAN6XM46_9PEZI</name>